<dbReference type="InterPro" id="IPR001650">
    <property type="entry name" value="Helicase_C-like"/>
</dbReference>
<reference evidence="4" key="1">
    <citation type="submission" date="2017-02" db="UniProtKB">
        <authorList>
            <consortium name="WormBaseParasite"/>
        </authorList>
    </citation>
    <scope>IDENTIFICATION</scope>
</reference>
<gene>
    <name evidence="2" type="ORF">TCLT_LOCUS2205</name>
</gene>
<dbReference type="Proteomes" id="UP000276776">
    <property type="component" value="Unassembled WGS sequence"/>
</dbReference>
<accession>A0A0N5CPQ5</accession>
<organism evidence="4">
    <name type="scientific">Thelazia callipaeda</name>
    <name type="common">Oriental eyeworm</name>
    <name type="synonym">Parasitic nematode</name>
    <dbReference type="NCBI Taxonomy" id="103827"/>
    <lineage>
        <taxon>Eukaryota</taxon>
        <taxon>Metazoa</taxon>
        <taxon>Ecdysozoa</taxon>
        <taxon>Nematoda</taxon>
        <taxon>Chromadorea</taxon>
        <taxon>Rhabditida</taxon>
        <taxon>Spirurina</taxon>
        <taxon>Spiruromorpha</taxon>
        <taxon>Thelazioidea</taxon>
        <taxon>Thelaziidae</taxon>
        <taxon>Thelazia</taxon>
    </lineage>
</organism>
<dbReference type="SUPFAM" id="SSF52540">
    <property type="entry name" value="P-loop containing nucleoside triphosphate hydrolases"/>
    <property type="match status" value="1"/>
</dbReference>
<dbReference type="PANTHER" id="PTHR47958">
    <property type="entry name" value="ATP-DEPENDENT RNA HELICASE DBP3"/>
    <property type="match status" value="1"/>
</dbReference>
<sequence length="316" mass="36104">MEHHLRTEALKSIDKNLHEVQVVVIVLTRGLAQKVTEQLNSDAGKLVCLPCINDRRFEVQIDEMNEGNYHIVAGTLGRVDVLFYRNGLKPLFIKELYILDSIAMVNFPLKRSLERVLGFIQKHIHITLHLPPSLPIVNQIRDFTGNVACYSINANLIAANHFALQVTDEARKVDVLCNLCQMTTSVPILICCKMEGTAFLNAQILRSRNMPVITLTGSLSPDELQNAIDTFQSCHVNIMIATGYVRGLIDLNMPMVIINYDLPKPDAYARRVNFTRETWIAKNTVFITLIKLNERNKIRKLRKDLELRWILEMYSH</sequence>
<dbReference type="WBParaSite" id="TCLT_0000220401-mRNA-1">
    <property type="protein sequence ID" value="TCLT_0000220401-mRNA-1"/>
    <property type="gene ID" value="TCLT_0000220401"/>
</dbReference>
<feature type="domain" description="Helicase C-terminal" evidence="1">
    <location>
        <begin position="178"/>
        <end position="316"/>
    </location>
</feature>
<name>A0A0N5CPQ5_THECL</name>
<reference evidence="2 3" key="2">
    <citation type="submission" date="2018-11" db="EMBL/GenBank/DDBJ databases">
        <authorList>
            <consortium name="Pathogen Informatics"/>
        </authorList>
    </citation>
    <scope>NUCLEOTIDE SEQUENCE [LARGE SCALE GENOMIC DNA]</scope>
</reference>
<dbReference type="Pfam" id="PF00271">
    <property type="entry name" value="Helicase_C"/>
    <property type="match status" value="1"/>
</dbReference>
<dbReference type="PROSITE" id="PS51194">
    <property type="entry name" value="HELICASE_CTER"/>
    <property type="match status" value="1"/>
</dbReference>
<evidence type="ECO:0000313" key="4">
    <source>
        <dbReference type="WBParaSite" id="TCLT_0000220401-mRNA-1"/>
    </source>
</evidence>
<dbReference type="Gene3D" id="3.40.50.300">
    <property type="entry name" value="P-loop containing nucleotide triphosphate hydrolases"/>
    <property type="match status" value="2"/>
</dbReference>
<proteinExistence type="predicted"/>
<evidence type="ECO:0000259" key="1">
    <source>
        <dbReference type="PROSITE" id="PS51194"/>
    </source>
</evidence>
<dbReference type="InterPro" id="IPR027417">
    <property type="entry name" value="P-loop_NTPase"/>
</dbReference>
<dbReference type="OMA" id="CLPCIND"/>
<dbReference type="OrthoDB" id="5789260at2759"/>
<dbReference type="EMBL" id="UYYF01000400">
    <property type="protein sequence ID" value="VDM98025.1"/>
    <property type="molecule type" value="Genomic_DNA"/>
</dbReference>
<dbReference type="AlphaFoldDB" id="A0A0N5CPQ5"/>
<evidence type="ECO:0000313" key="3">
    <source>
        <dbReference type="Proteomes" id="UP000276776"/>
    </source>
</evidence>
<keyword evidence="3" id="KW-1185">Reference proteome</keyword>
<dbReference type="STRING" id="103827.A0A0N5CPQ5"/>
<evidence type="ECO:0000313" key="2">
    <source>
        <dbReference type="EMBL" id="VDM98025.1"/>
    </source>
</evidence>
<protein>
    <submittedName>
        <fullName evidence="4">Helicase C-terminal domain-containing protein</fullName>
    </submittedName>
</protein>